<gene>
    <name evidence="1" type="ORF">CC78DRAFT_578287</name>
</gene>
<sequence length="182" mass="20521">MYRQALQGFEKAWGPEHTSTLDIVNNLGLLYANLGRLNKVEKMYQRALQGYEKAITPENLSTYSPALCFATPRIPAKNPETPVKQIVMLLLSPPHRAFRNGAISINWVIGVTGPAHFLFRKEDERFVLVKDSELRLRGVQLGLPRAYYGWLCGDDHEYSAAEEGAILTPEFFEKEVDIGPSL</sequence>
<comment type="caution">
    <text evidence="1">The sequence shown here is derived from an EMBL/GenBank/DDBJ whole genome shotgun (WGS) entry which is preliminary data.</text>
</comment>
<dbReference type="EMBL" id="ML986599">
    <property type="protein sequence ID" value="KAF2266262.1"/>
    <property type="molecule type" value="Genomic_DNA"/>
</dbReference>
<accession>A0A9P4N4W6</accession>
<keyword evidence="2" id="KW-1185">Reference proteome</keyword>
<dbReference type="Pfam" id="PF13374">
    <property type="entry name" value="TPR_10"/>
    <property type="match status" value="1"/>
</dbReference>
<dbReference type="Proteomes" id="UP000800093">
    <property type="component" value="Unassembled WGS sequence"/>
</dbReference>
<dbReference type="Gene3D" id="1.25.40.10">
    <property type="entry name" value="Tetratricopeptide repeat domain"/>
    <property type="match status" value="1"/>
</dbReference>
<organism evidence="1 2">
    <name type="scientific">Lojkania enalia</name>
    <dbReference type="NCBI Taxonomy" id="147567"/>
    <lineage>
        <taxon>Eukaryota</taxon>
        <taxon>Fungi</taxon>
        <taxon>Dikarya</taxon>
        <taxon>Ascomycota</taxon>
        <taxon>Pezizomycotina</taxon>
        <taxon>Dothideomycetes</taxon>
        <taxon>Pleosporomycetidae</taxon>
        <taxon>Pleosporales</taxon>
        <taxon>Pleosporales incertae sedis</taxon>
        <taxon>Lojkania</taxon>
    </lineage>
</organism>
<dbReference type="SUPFAM" id="SSF48452">
    <property type="entry name" value="TPR-like"/>
    <property type="match status" value="1"/>
</dbReference>
<evidence type="ECO:0000313" key="1">
    <source>
        <dbReference type="EMBL" id="KAF2266262.1"/>
    </source>
</evidence>
<name>A0A9P4N4W6_9PLEO</name>
<reference evidence="2" key="1">
    <citation type="journal article" date="2020" name="Stud. Mycol.">
        <title>101 Dothideomycetes genomes: A test case for predicting lifestyles and emergence of pathogens.</title>
        <authorList>
            <person name="Haridas S."/>
            <person name="Albert R."/>
            <person name="Binder M."/>
            <person name="Bloem J."/>
            <person name="LaButti K."/>
            <person name="Salamov A."/>
            <person name="Andreopoulos B."/>
            <person name="Baker S."/>
            <person name="Barry K."/>
            <person name="Bills G."/>
            <person name="Bluhm B."/>
            <person name="Cannon C."/>
            <person name="Castanera R."/>
            <person name="Culley D."/>
            <person name="Daum C."/>
            <person name="Ezra D."/>
            <person name="Gonzalez J."/>
            <person name="Henrissat B."/>
            <person name="Kuo A."/>
            <person name="Liang C."/>
            <person name="Lipzen A."/>
            <person name="Lutzoni F."/>
            <person name="Magnuson J."/>
            <person name="Mondo S."/>
            <person name="Nolan M."/>
            <person name="Ohm R."/>
            <person name="Pangilinan J."/>
            <person name="Park H.-J."/>
            <person name="Ramirez L."/>
            <person name="Alfaro M."/>
            <person name="Sun H."/>
            <person name="Tritt A."/>
            <person name="Yoshinaga Y."/>
            <person name="Zwiers L.-H."/>
            <person name="Turgeon B."/>
            <person name="Goodwin S."/>
            <person name="Spatafora J."/>
            <person name="Crous P."/>
            <person name="Grigoriev I."/>
        </authorList>
    </citation>
    <scope>NUCLEOTIDE SEQUENCE [LARGE SCALE GENOMIC DNA]</scope>
    <source>
        <strain evidence="2">CBS 304.66</strain>
    </source>
</reference>
<evidence type="ECO:0000313" key="2">
    <source>
        <dbReference type="Proteomes" id="UP000800093"/>
    </source>
</evidence>
<protein>
    <submittedName>
        <fullName evidence="1">Uncharacterized protein</fullName>
    </submittedName>
</protein>
<dbReference type="AlphaFoldDB" id="A0A9P4N4W6"/>
<proteinExistence type="predicted"/>
<dbReference type="OrthoDB" id="3927820at2759"/>
<dbReference type="InterPro" id="IPR011990">
    <property type="entry name" value="TPR-like_helical_dom_sf"/>
</dbReference>